<keyword evidence="7 9" id="KW-0472">Membrane</keyword>
<reference evidence="10 11" key="1">
    <citation type="journal article" date="2012" name="Environ. Microbiol.">
        <title>The genome sequence of Desulfatibacillum alkenivorans AK-01: a blueprint for anaerobic alkane oxidation.</title>
        <authorList>
            <person name="Callaghan A.V."/>
            <person name="Morris B.E."/>
            <person name="Pereira I.A."/>
            <person name="McInerney M.J."/>
            <person name="Austin R.N."/>
            <person name="Groves J.T."/>
            <person name="Kukor J.J."/>
            <person name="Suflita J.M."/>
            <person name="Young L.Y."/>
            <person name="Zylstra G.J."/>
            <person name="Wawrik B."/>
        </authorList>
    </citation>
    <scope>NUCLEOTIDE SEQUENCE [LARGE SCALE GENOMIC DNA]</scope>
    <source>
        <strain evidence="10 11">AK-01</strain>
    </source>
</reference>
<feature type="transmembrane region" description="Helical" evidence="9">
    <location>
        <begin position="38"/>
        <end position="58"/>
    </location>
</feature>
<dbReference type="KEGG" id="dal:Dalk_1991"/>
<dbReference type="RefSeq" id="WP_012611116.1">
    <property type="nucleotide sequence ID" value="NC_011768.1"/>
</dbReference>
<dbReference type="GO" id="GO:0005886">
    <property type="term" value="C:plasma membrane"/>
    <property type="evidence" value="ECO:0007669"/>
    <property type="project" value="UniProtKB-SubCell"/>
</dbReference>
<dbReference type="AlphaFoldDB" id="B8FG07"/>
<dbReference type="CDD" id="cd06582">
    <property type="entry name" value="TM_PBP1_LivH_like"/>
    <property type="match status" value="1"/>
</dbReference>
<name>B8FG07_DESAL</name>
<sequence>MSPVTAMYVAQAIHGLTYGMLLFLVASGLTLIFGMMGILNLAHASFFMLSAYFCYQVVAWTDSFWIALILAPLGTGLIGVFVERFLLRKVQQYNLGHIGDLLLTLGISLVIAEGVKTIWGTESHQVVIPPSLEGLVSVAGLEYPIYRLFIIGLAAAILSVLAFILYKTRLGMIIRAAVSDADMVSALGINMPRVFMFVFGVGTIMAGVAGVAAAPMLTVFPGLADQIGLDAFVVVVVGGFGSLFGAVVVSLFLGELNAFGIQFIPRLAPVLVFLFMALVLSFKPMGFFGERDD</sequence>
<keyword evidence="5" id="KW-0029">Amino-acid transport</keyword>
<dbReference type="GO" id="GO:0022857">
    <property type="term" value="F:transmembrane transporter activity"/>
    <property type="evidence" value="ECO:0007669"/>
    <property type="project" value="InterPro"/>
</dbReference>
<dbReference type="InterPro" id="IPR001851">
    <property type="entry name" value="ABC_transp_permease"/>
</dbReference>
<evidence type="ECO:0000256" key="2">
    <source>
        <dbReference type="ARBA" id="ARBA00022448"/>
    </source>
</evidence>
<dbReference type="Proteomes" id="UP000000739">
    <property type="component" value="Chromosome"/>
</dbReference>
<dbReference type="Pfam" id="PF02653">
    <property type="entry name" value="BPD_transp_2"/>
    <property type="match status" value="1"/>
</dbReference>
<evidence type="ECO:0000313" key="11">
    <source>
        <dbReference type="Proteomes" id="UP000000739"/>
    </source>
</evidence>
<feature type="transmembrane region" description="Helical" evidence="9">
    <location>
        <begin position="94"/>
        <end position="112"/>
    </location>
</feature>
<dbReference type="HOGENOM" id="CLU_039929_2_1_7"/>
<comment type="similarity">
    <text evidence="8">Belongs to the binding-protein-dependent transport system permease family. LivHM subfamily.</text>
</comment>
<evidence type="ECO:0000256" key="9">
    <source>
        <dbReference type="SAM" id="Phobius"/>
    </source>
</evidence>
<evidence type="ECO:0000256" key="5">
    <source>
        <dbReference type="ARBA" id="ARBA00022970"/>
    </source>
</evidence>
<dbReference type="InterPro" id="IPR052157">
    <property type="entry name" value="BCAA_transport_permease"/>
</dbReference>
<proteinExistence type="inferred from homology"/>
<feature type="transmembrane region" description="Helical" evidence="9">
    <location>
        <begin position="263"/>
        <end position="282"/>
    </location>
</feature>
<feature type="transmembrane region" description="Helical" evidence="9">
    <location>
        <begin position="64"/>
        <end position="82"/>
    </location>
</feature>
<dbReference type="EMBL" id="CP001322">
    <property type="protein sequence ID" value="ACL03687.1"/>
    <property type="molecule type" value="Genomic_DNA"/>
</dbReference>
<keyword evidence="3" id="KW-1003">Cell membrane</keyword>
<organism evidence="10 11">
    <name type="scientific">Desulfatibacillum aliphaticivorans</name>
    <dbReference type="NCBI Taxonomy" id="218208"/>
    <lineage>
        <taxon>Bacteria</taxon>
        <taxon>Pseudomonadati</taxon>
        <taxon>Thermodesulfobacteriota</taxon>
        <taxon>Desulfobacteria</taxon>
        <taxon>Desulfobacterales</taxon>
        <taxon>Desulfatibacillaceae</taxon>
        <taxon>Desulfatibacillum</taxon>
    </lineage>
</organism>
<feature type="transmembrane region" description="Helical" evidence="9">
    <location>
        <begin position="194"/>
        <end position="220"/>
    </location>
</feature>
<accession>B8FG07</accession>
<keyword evidence="6 9" id="KW-1133">Transmembrane helix</keyword>
<dbReference type="eggNOG" id="COG0559">
    <property type="taxonomic scope" value="Bacteria"/>
</dbReference>
<gene>
    <name evidence="10" type="ordered locus">Dalk_1991</name>
</gene>
<evidence type="ECO:0000256" key="4">
    <source>
        <dbReference type="ARBA" id="ARBA00022692"/>
    </source>
</evidence>
<evidence type="ECO:0000256" key="3">
    <source>
        <dbReference type="ARBA" id="ARBA00022475"/>
    </source>
</evidence>
<protein>
    <submittedName>
        <fullName evidence="10">Inner-membrane translocator</fullName>
    </submittedName>
</protein>
<evidence type="ECO:0000313" key="10">
    <source>
        <dbReference type="EMBL" id="ACL03687.1"/>
    </source>
</evidence>
<keyword evidence="11" id="KW-1185">Reference proteome</keyword>
<feature type="transmembrane region" description="Helical" evidence="9">
    <location>
        <begin position="232"/>
        <end position="254"/>
    </location>
</feature>
<keyword evidence="4 9" id="KW-0812">Transmembrane</keyword>
<evidence type="ECO:0000256" key="1">
    <source>
        <dbReference type="ARBA" id="ARBA00004651"/>
    </source>
</evidence>
<dbReference type="GO" id="GO:0006865">
    <property type="term" value="P:amino acid transport"/>
    <property type="evidence" value="ECO:0007669"/>
    <property type="project" value="UniProtKB-KW"/>
</dbReference>
<comment type="subcellular location">
    <subcellularLocation>
        <location evidence="1">Cell membrane</location>
        <topology evidence="1">Multi-pass membrane protein</topology>
    </subcellularLocation>
</comment>
<evidence type="ECO:0000256" key="6">
    <source>
        <dbReference type="ARBA" id="ARBA00022989"/>
    </source>
</evidence>
<dbReference type="PANTHER" id="PTHR11795:SF442">
    <property type="entry name" value="ABC TRANSPORTER ATP-BINDING PROTEIN"/>
    <property type="match status" value="1"/>
</dbReference>
<evidence type="ECO:0000256" key="7">
    <source>
        <dbReference type="ARBA" id="ARBA00023136"/>
    </source>
</evidence>
<feature type="transmembrane region" description="Helical" evidence="9">
    <location>
        <begin position="6"/>
        <end position="26"/>
    </location>
</feature>
<keyword evidence="2" id="KW-0813">Transport</keyword>
<evidence type="ECO:0000256" key="8">
    <source>
        <dbReference type="ARBA" id="ARBA00037998"/>
    </source>
</evidence>
<feature type="transmembrane region" description="Helical" evidence="9">
    <location>
        <begin position="145"/>
        <end position="166"/>
    </location>
</feature>
<dbReference type="PANTHER" id="PTHR11795">
    <property type="entry name" value="BRANCHED-CHAIN AMINO ACID TRANSPORT SYSTEM PERMEASE PROTEIN LIVH"/>
    <property type="match status" value="1"/>
</dbReference>